<comment type="similarity">
    <text evidence="1">Belongs to the ATP-dependent AMP-binding enzyme family.</text>
</comment>
<dbReference type="STRING" id="1125630.KPHS_20040"/>
<dbReference type="InterPro" id="IPR045851">
    <property type="entry name" value="AMP-bd_C_sf"/>
</dbReference>
<evidence type="ECO:0000259" key="5">
    <source>
        <dbReference type="Pfam" id="PF00501"/>
    </source>
</evidence>
<dbReference type="InterPro" id="IPR020845">
    <property type="entry name" value="AMP-binding_CS"/>
</dbReference>
<proteinExistence type="inferred from homology"/>
<dbReference type="Pfam" id="PF00501">
    <property type="entry name" value="AMP-binding"/>
    <property type="match status" value="1"/>
</dbReference>
<evidence type="ECO:0000313" key="8">
    <source>
        <dbReference type="Proteomes" id="UP000007841"/>
    </source>
</evidence>
<dbReference type="RefSeq" id="YP_005226304.1">
    <property type="nucleotide sequence ID" value="NC_016845.1"/>
</dbReference>
<dbReference type="Gene3D" id="3.30.300.30">
    <property type="match status" value="1"/>
</dbReference>
<dbReference type="HOGENOM" id="CLU_000022_59_5_6"/>
<dbReference type="Proteomes" id="UP000007841">
    <property type="component" value="Chromosome"/>
</dbReference>
<protein>
    <submittedName>
        <fullName evidence="7">Crotonobetaine/carnitine-CoA ligase</fullName>
    </submittedName>
</protein>
<name>A0A0H3GRA0_KLEPH</name>
<feature type="domain" description="AMP-binding enzyme C-terminal" evidence="6">
    <location>
        <begin position="337"/>
        <end position="412"/>
    </location>
</feature>
<evidence type="ECO:0000256" key="3">
    <source>
        <dbReference type="ARBA" id="ARBA00022832"/>
    </source>
</evidence>
<dbReference type="PATRIC" id="fig|1125630.4.peg.1952"/>
<dbReference type="Gene3D" id="3.40.50.12780">
    <property type="entry name" value="N-terminal domain of ligase-like"/>
    <property type="match status" value="1"/>
</dbReference>
<dbReference type="GO" id="GO:0016877">
    <property type="term" value="F:ligase activity, forming carbon-sulfur bonds"/>
    <property type="evidence" value="ECO:0007669"/>
    <property type="project" value="UniProtKB-ARBA"/>
</dbReference>
<dbReference type="GO" id="GO:0006631">
    <property type="term" value="P:fatty acid metabolic process"/>
    <property type="evidence" value="ECO:0007669"/>
    <property type="project" value="UniProtKB-KW"/>
</dbReference>
<evidence type="ECO:0000256" key="1">
    <source>
        <dbReference type="ARBA" id="ARBA00006432"/>
    </source>
</evidence>
<accession>A0A0H3GRA0</accession>
<evidence type="ECO:0000259" key="6">
    <source>
        <dbReference type="Pfam" id="PF13193"/>
    </source>
</evidence>
<organism evidence="7 8">
    <name type="scientific">Klebsiella pneumoniae subsp. pneumoniae (strain HS11286)</name>
    <dbReference type="NCBI Taxonomy" id="1125630"/>
    <lineage>
        <taxon>Bacteria</taxon>
        <taxon>Pseudomonadati</taxon>
        <taxon>Pseudomonadota</taxon>
        <taxon>Gammaproteobacteria</taxon>
        <taxon>Enterobacterales</taxon>
        <taxon>Enterobacteriaceae</taxon>
        <taxon>Klebsiella/Raoultella group</taxon>
        <taxon>Klebsiella</taxon>
        <taxon>Klebsiella pneumoniae complex</taxon>
    </lineage>
</organism>
<evidence type="ECO:0000313" key="7">
    <source>
        <dbReference type="EMBL" id="AEW60702.1"/>
    </source>
</evidence>
<feature type="domain" description="AMP-dependent synthetase/ligase" evidence="5">
    <location>
        <begin position="16"/>
        <end position="289"/>
    </location>
</feature>
<keyword evidence="3" id="KW-0276">Fatty acid metabolism</keyword>
<dbReference type="InterPro" id="IPR042099">
    <property type="entry name" value="ANL_N_sf"/>
</dbReference>
<evidence type="ECO:0000256" key="2">
    <source>
        <dbReference type="ARBA" id="ARBA00022598"/>
    </source>
</evidence>
<gene>
    <name evidence="7" type="ordered locus">KPHS_20040</name>
</gene>
<dbReference type="InterPro" id="IPR000873">
    <property type="entry name" value="AMP-dep_synth/lig_dom"/>
</dbReference>
<dbReference type="PANTHER" id="PTHR43859">
    <property type="entry name" value="ACYL-ACTIVATING ENZYME"/>
    <property type="match status" value="1"/>
</dbReference>
<dbReference type="InterPro" id="IPR025110">
    <property type="entry name" value="AMP-bd_C"/>
</dbReference>
<dbReference type="PROSITE" id="PS00455">
    <property type="entry name" value="AMP_BINDING"/>
    <property type="match status" value="1"/>
</dbReference>
<keyword evidence="8" id="KW-1185">Reference proteome</keyword>
<dbReference type="PANTHER" id="PTHR43859:SF4">
    <property type="entry name" value="BUTANOATE--COA LIGASE AAE1-RELATED"/>
    <property type="match status" value="1"/>
</dbReference>
<keyword evidence="4" id="KW-0443">Lipid metabolism</keyword>
<dbReference type="KEGG" id="kpm:KPHS_20040"/>
<dbReference type="GeneID" id="11847022"/>
<sequence>MKCCFFDQTFLPLVAQLLPQLPTVKHVVLMESRSEAALSQLPSLLFYDDLLQQGMADYRWPQLNELTPASLCYTSGTTGRPKGVLNTHRSLVLHALSGNQPDAAGISAKDSLLPVVPMFHVNAWGTPFIAAMVGARLVLPGPHLDGDSLLQLLAAEKVTVGFGVPVIWAGLLAAMRRTEVRLPEFKRALVGGSALPPSMAEAFQRDYGIALTHAWGMTETSPIGTINTPLSKHDALPAQEQQKQCAGQGRPIFGIELQVVDVDGEPLPRDGQSQGYLQVRGHWVVEQYYGQDASALTAAGWFDTGDIGTLDANGYLVISDRAKDIIKSGGEWISTVELENIAIAHPGVRSAAAIAARHPRWDERPVLLCVRAEGGEVEETDLLSWFEKRVPKWQIPDRVIFVDALPVSATGKVLKNQLRQAYGEILMSEGK</sequence>
<keyword evidence="2 7" id="KW-0436">Ligase</keyword>
<reference evidence="7 8" key="1">
    <citation type="journal article" date="2012" name="J. Bacteriol.">
        <title>Complete genome sequence of Klebsiella pneumoniae subsp. pneumoniae HS11286, a multidrug-resistant strain isolated from human sputum.</title>
        <authorList>
            <person name="Liu P."/>
            <person name="Li P."/>
            <person name="Jiang X."/>
            <person name="Bi D."/>
            <person name="Xie Y."/>
            <person name="Tai C."/>
            <person name="Deng Z."/>
            <person name="Rajakumar K."/>
            <person name="Ou H.Y."/>
        </authorList>
    </citation>
    <scope>NUCLEOTIDE SEQUENCE [LARGE SCALE GENOMIC DNA]</scope>
    <source>
        <strain evidence="7 8">HS11286</strain>
    </source>
</reference>
<dbReference type="RefSeq" id="WP_014342997.1">
    <property type="nucleotide sequence ID" value="NC_016845.1"/>
</dbReference>
<evidence type="ECO:0000256" key="4">
    <source>
        <dbReference type="ARBA" id="ARBA00023098"/>
    </source>
</evidence>
<dbReference type="SUPFAM" id="SSF56801">
    <property type="entry name" value="Acetyl-CoA synthetase-like"/>
    <property type="match status" value="1"/>
</dbReference>
<dbReference type="EMBL" id="CP003200">
    <property type="protein sequence ID" value="AEW60702.1"/>
    <property type="molecule type" value="Genomic_DNA"/>
</dbReference>
<dbReference type="AlphaFoldDB" id="A0A0H3GRA0"/>
<dbReference type="Pfam" id="PF13193">
    <property type="entry name" value="AMP-binding_C"/>
    <property type="match status" value="1"/>
</dbReference>